<dbReference type="eggNOG" id="COG0457">
    <property type="taxonomic scope" value="Bacteria"/>
</dbReference>
<dbReference type="HOGENOM" id="CLU_015592_0_0_10"/>
<accession>I4ALK4</accession>
<dbReference type="Gene3D" id="3.30.540.30">
    <property type="match status" value="1"/>
</dbReference>
<dbReference type="OrthoDB" id="9812747at2"/>
<dbReference type="GO" id="GO:0046872">
    <property type="term" value="F:metal ion binding"/>
    <property type="evidence" value="ECO:0007669"/>
    <property type="project" value="UniProtKB-KW"/>
</dbReference>
<dbReference type="PATRIC" id="fig|880071.3.peg.2463"/>
<dbReference type="EMBL" id="CP003345">
    <property type="protein sequence ID" value="AFM04839.1"/>
    <property type="molecule type" value="Genomic_DNA"/>
</dbReference>
<reference evidence="4" key="1">
    <citation type="submission" date="2012-06" db="EMBL/GenBank/DDBJ databases">
        <title>The complete genome of Flexibacter litoralis DSM 6794.</title>
        <authorList>
            <person name="Lucas S."/>
            <person name="Copeland A."/>
            <person name="Lapidus A."/>
            <person name="Glavina del Rio T."/>
            <person name="Dalin E."/>
            <person name="Tice H."/>
            <person name="Bruce D."/>
            <person name="Goodwin L."/>
            <person name="Pitluck S."/>
            <person name="Peters L."/>
            <person name="Ovchinnikova G."/>
            <person name="Lu M."/>
            <person name="Kyrpides N."/>
            <person name="Mavromatis K."/>
            <person name="Ivanova N."/>
            <person name="Brettin T."/>
            <person name="Detter J.C."/>
            <person name="Han C."/>
            <person name="Larimer F."/>
            <person name="Land M."/>
            <person name="Hauser L."/>
            <person name="Markowitz V."/>
            <person name="Cheng J.-F."/>
            <person name="Hugenholtz P."/>
            <person name="Woyke T."/>
            <person name="Wu D."/>
            <person name="Spring S."/>
            <person name="Lang E."/>
            <person name="Kopitz M."/>
            <person name="Brambilla E."/>
            <person name="Klenk H.-P."/>
            <person name="Eisen J.A."/>
        </authorList>
    </citation>
    <scope>NUCLEOTIDE SEQUENCE [LARGE SCALE GENOMIC DNA]</scope>
    <source>
        <strain evidence="4">ATCC 23117 / DSM 6794 / NBRC 15988 / NCIMB 1366 / Sio-4</strain>
    </source>
</reference>
<sequence length="720" mass="81526" precursor="true">MNLVQLKSKVTYYGLLAAFCTGVVFLPACGDKTPRETTEVKTDSVAVTTEKEEIPPYEGERFADLKILRYEIKGFDELPLSQKKLLYYLSEAGRCGRDITYDQNYKHNILVRKTLENIYKTYNGDKSGEDWTKFETYLKRVWFSNGIHHHYSEKKLMPEFSYEFFESLVTNSDQTGFSLAEGQDATAFLAMLKPVIFDANVDGKKVNKTKGQDLVKTSAANFYENITQKEVEAFYKNFANPNDETPISYGLNSQLIKGEAPDNILVGLQKDGVYEYKYGIGTAEKRGKYAAALEKMVFWLEKASTVAESAGQKKVIDLLVQYYKTGDLKTFDEMSIAWAESTDTNIDFINGFIEVYGDPLGYRANYESVIFMDDKEASKRMAVLSENAQYFEDNSSIMEEHKKKNVKGVTYRIITVINEAGDAAPSTPIGINLPNANWIRQQHGSKSVSLGNIEDAYNHASGGKTIAEFYPTEELQNRQKEYGDVGGKMHTALHEVIGHASGQINKGVGTPKETLKNYSSTLEEARADLVALYYLLDPKLVDLGLLPSVEAGKAEYDSYIMNGMMLQLRRLDEGADIEEDHMRNRQLVAKWAFEKGQAENVIEKKMIDGKTYFLVNDYDKLRVIFGELLKEIQRLKSEGDYAAAEKLVEGYGVKVDAEMLKEVKERYAQFDIAPYSGFLQPVLEPVMEGEEIKDIKVRYSTSFVEQMMNFSDNYSFLKGQ</sequence>
<dbReference type="Pfam" id="PF03571">
    <property type="entry name" value="Peptidase_M49"/>
    <property type="match status" value="2"/>
</dbReference>
<evidence type="ECO:0000256" key="1">
    <source>
        <dbReference type="ARBA" id="ARBA00022723"/>
    </source>
</evidence>
<dbReference type="AlphaFoldDB" id="I4ALK4"/>
<dbReference type="MEROPS" id="M49.003"/>
<dbReference type="KEGG" id="fli:Fleli_2474"/>
<evidence type="ECO:0000313" key="3">
    <source>
        <dbReference type="EMBL" id="AFM04839.1"/>
    </source>
</evidence>
<keyword evidence="2" id="KW-0378">Hydrolase</keyword>
<gene>
    <name evidence="3" type="ordered locus">Fleli_2474</name>
</gene>
<keyword evidence="4" id="KW-1185">Reference proteome</keyword>
<protein>
    <submittedName>
        <fullName evidence="3">Peptidase family M49</fullName>
    </submittedName>
</protein>
<organism evidence="3 4">
    <name type="scientific">Bernardetia litoralis (strain ATCC 23117 / DSM 6794 / NBRC 15988 / NCIMB 1366 / Fx l1 / Sio-4)</name>
    <name type="common">Flexibacter litoralis</name>
    <dbReference type="NCBI Taxonomy" id="880071"/>
    <lineage>
        <taxon>Bacteria</taxon>
        <taxon>Pseudomonadati</taxon>
        <taxon>Bacteroidota</taxon>
        <taxon>Cytophagia</taxon>
        <taxon>Cytophagales</taxon>
        <taxon>Bernardetiaceae</taxon>
        <taxon>Bernardetia</taxon>
    </lineage>
</organism>
<dbReference type="RefSeq" id="WP_014798276.1">
    <property type="nucleotide sequence ID" value="NC_018018.1"/>
</dbReference>
<evidence type="ECO:0000313" key="4">
    <source>
        <dbReference type="Proteomes" id="UP000006054"/>
    </source>
</evidence>
<dbReference type="InterPro" id="IPR039461">
    <property type="entry name" value="Peptidase_M49"/>
</dbReference>
<dbReference type="Proteomes" id="UP000006054">
    <property type="component" value="Chromosome"/>
</dbReference>
<keyword evidence="1" id="KW-0479">Metal-binding</keyword>
<dbReference type="GO" id="GO:0016787">
    <property type="term" value="F:hydrolase activity"/>
    <property type="evidence" value="ECO:0007669"/>
    <property type="project" value="UniProtKB-KW"/>
</dbReference>
<dbReference type="STRING" id="880071.Fleli_2474"/>
<proteinExistence type="predicted"/>
<name>I4ALK4_BERLS</name>
<evidence type="ECO:0000256" key="2">
    <source>
        <dbReference type="ARBA" id="ARBA00022801"/>
    </source>
</evidence>
<dbReference type="PANTHER" id="PTHR23422">
    <property type="entry name" value="DIPEPTIDYL PEPTIDASE III-RELATED"/>
    <property type="match status" value="1"/>
</dbReference>
<dbReference type="PANTHER" id="PTHR23422:SF11">
    <property type="entry name" value="DIPEPTIDYL PEPTIDASE 3"/>
    <property type="match status" value="1"/>
</dbReference>